<feature type="compositionally biased region" description="Low complexity" evidence="1">
    <location>
        <begin position="197"/>
        <end position="214"/>
    </location>
</feature>
<keyword evidence="2" id="KW-0472">Membrane</keyword>
<dbReference type="Proteomes" id="UP001237642">
    <property type="component" value="Unassembled WGS sequence"/>
</dbReference>
<comment type="caution">
    <text evidence="4">The sequence shown here is derived from an EMBL/GenBank/DDBJ whole genome shotgun (WGS) entry which is preliminary data.</text>
</comment>
<accession>A0AAD8IDB2</accession>
<keyword evidence="2" id="KW-1133">Transmembrane helix</keyword>
<dbReference type="AlphaFoldDB" id="A0AAD8IDB2"/>
<dbReference type="InterPro" id="IPR026961">
    <property type="entry name" value="PGG_dom"/>
</dbReference>
<feature type="compositionally biased region" description="Low complexity" evidence="1">
    <location>
        <begin position="130"/>
        <end position="143"/>
    </location>
</feature>
<dbReference type="InterPro" id="IPR036770">
    <property type="entry name" value="Ankyrin_rpt-contain_sf"/>
</dbReference>
<evidence type="ECO:0000259" key="3">
    <source>
        <dbReference type="Pfam" id="PF13962"/>
    </source>
</evidence>
<feature type="transmembrane region" description="Helical" evidence="2">
    <location>
        <begin position="654"/>
        <end position="678"/>
    </location>
</feature>
<evidence type="ECO:0000313" key="5">
    <source>
        <dbReference type="Proteomes" id="UP001237642"/>
    </source>
</evidence>
<dbReference type="Pfam" id="PF12796">
    <property type="entry name" value="Ank_2"/>
    <property type="match status" value="1"/>
</dbReference>
<keyword evidence="5" id="KW-1185">Reference proteome</keyword>
<keyword evidence="2" id="KW-0812">Transmembrane</keyword>
<dbReference type="GO" id="GO:0016020">
    <property type="term" value="C:membrane"/>
    <property type="evidence" value="ECO:0007669"/>
    <property type="project" value="TreeGrafter"/>
</dbReference>
<feature type="transmembrane region" description="Helical" evidence="2">
    <location>
        <begin position="616"/>
        <end position="634"/>
    </location>
</feature>
<organism evidence="4 5">
    <name type="scientific">Heracleum sosnowskyi</name>
    <dbReference type="NCBI Taxonomy" id="360622"/>
    <lineage>
        <taxon>Eukaryota</taxon>
        <taxon>Viridiplantae</taxon>
        <taxon>Streptophyta</taxon>
        <taxon>Embryophyta</taxon>
        <taxon>Tracheophyta</taxon>
        <taxon>Spermatophyta</taxon>
        <taxon>Magnoliopsida</taxon>
        <taxon>eudicotyledons</taxon>
        <taxon>Gunneridae</taxon>
        <taxon>Pentapetalae</taxon>
        <taxon>asterids</taxon>
        <taxon>campanulids</taxon>
        <taxon>Apiales</taxon>
        <taxon>Apiaceae</taxon>
        <taxon>Apioideae</taxon>
        <taxon>apioid superclade</taxon>
        <taxon>Tordylieae</taxon>
        <taxon>Tordyliinae</taxon>
        <taxon>Heracleum</taxon>
    </lineage>
</organism>
<evidence type="ECO:0000313" key="4">
    <source>
        <dbReference type="EMBL" id="KAK1382949.1"/>
    </source>
</evidence>
<dbReference type="InterPro" id="IPR002110">
    <property type="entry name" value="Ankyrin_rpt"/>
</dbReference>
<reference evidence="4" key="2">
    <citation type="submission" date="2023-05" db="EMBL/GenBank/DDBJ databases">
        <authorList>
            <person name="Schelkunov M.I."/>
        </authorList>
    </citation>
    <scope>NUCLEOTIDE SEQUENCE</scope>
    <source>
        <strain evidence="4">Hsosn_3</strain>
        <tissue evidence="4">Leaf</tissue>
    </source>
</reference>
<evidence type="ECO:0000256" key="2">
    <source>
        <dbReference type="SAM" id="Phobius"/>
    </source>
</evidence>
<dbReference type="Gene3D" id="1.25.40.20">
    <property type="entry name" value="Ankyrin repeat-containing domain"/>
    <property type="match status" value="1"/>
</dbReference>
<dbReference type="PANTHER" id="PTHR24177:SF292">
    <property type="entry name" value="ANKYRIN REPEAT FAMILY PROTEIN-RELATED"/>
    <property type="match status" value="1"/>
</dbReference>
<dbReference type="Pfam" id="PF13962">
    <property type="entry name" value="PGG"/>
    <property type="match status" value="1"/>
</dbReference>
<feature type="region of interest" description="Disordered" evidence="1">
    <location>
        <begin position="93"/>
        <end position="220"/>
    </location>
</feature>
<protein>
    <submittedName>
        <fullName evidence="4">PGG domain-containing protein</fullName>
    </submittedName>
</protein>
<dbReference type="SMART" id="SM00248">
    <property type="entry name" value="ANK"/>
    <property type="match status" value="3"/>
</dbReference>
<sequence length="769" mass="86349">MRNYLQQKPTALCIARLGTLSSELNIQDSSLYPEPQDPECATLLVVVLAICKKNLRRSSMSKKDGNDLLERDLEEGGADQVPDLRIRDANDLLPFPEQNLGGSSMTNEDAHEHGSAYYDRQSPEKKNEIAPSSPTNSESSTEADVVQELPEWSGVTNTEDTSRSAHLYLRSREEQVAEQKTNTTGGDDTVGIEIEGDSGSSQSDQSPESSSSSPAYEKNEKSDYFKKGRLLYKAASEGKWEEAEGIFDIDRNFVRAYITRGLETPLHVSALANNLDFVKKLVQRGEIRKEDLEIKNKADNTALCLAAVSGNVAIAEVLMKEHDDQLQRICGPKGILPVMMAAKLGHGDMVTRLREGSYSNFWTEEQDAELMMECISSDLFDIAKDIATDMIKEKSKLAVSHTAIEMLVTKPMAERSTKGKWKTFFGLKEANLREIQALDLLKYMLELAFTEDDLNTKEIVEKAPNLLLKVAEQGNFHFFKWLLYYYPELVWTTRDNFESTFHIAVKNRHKKIFILLHDMESVRKLVTTFIIEKTENNMLHLAATLAPKDKLNAVTGAAFQMQQAICWYKAVEKIVPPSYKYKKNVEGRTPADIFDEEQKHLLAEGEKWMKSTAKSCMVVAALTATVMFTSAFTVPGGNDDEGRPYLSNNVYFKFLTISEVSGMLSSSTSILLFLSILTSRVNKYAFRHSLPCMLAIGVVALFFSIVSMVIAFCLTIYLSYGHTRVPGLLLLFACVPIMFISLKFRLLVDIIHPTFVSYLLFRSSNLSHL</sequence>
<name>A0AAD8IDB2_9APIA</name>
<feature type="transmembrane region" description="Helical" evidence="2">
    <location>
        <begin position="690"/>
        <end position="718"/>
    </location>
</feature>
<dbReference type="PANTHER" id="PTHR24177">
    <property type="entry name" value="CASKIN"/>
    <property type="match status" value="1"/>
</dbReference>
<feature type="transmembrane region" description="Helical" evidence="2">
    <location>
        <begin position="724"/>
        <end position="742"/>
    </location>
</feature>
<proteinExistence type="predicted"/>
<dbReference type="EMBL" id="JAUIZM010000005">
    <property type="protein sequence ID" value="KAK1382949.1"/>
    <property type="molecule type" value="Genomic_DNA"/>
</dbReference>
<reference evidence="4" key="1">
    <citation type="submission" date="2023-02" db="EMBL/GenBank/DDBJ databases">
        <title>Genome of toxic invasive species Heracleum sosnowskyi carries increased number of genes despite the absence of recent whole-genome duplications.</title>
        <authorList>
            <person name="Schelkunov M."/>
            <person name="Shtratnikova V."/>
            <person name="Makarenko M."/>
            <person name="Klepikova A."/>
            <person name="Omelchenko D."/>
            <person name="Novikova G."/>
            <person name="Obukhova E."/>
            <person name="Bogdanov V."/>
            <person name="Penin A."/>
            <person name="Logacheva M."/>
        </authorList>
    </citation>
    <scope>NUCLEOTIDE SEQUENCE</scope>
    <source>
        <strain evidence="4">Hsosn_3</strain>
        <tissue evidence="4">Leaf</tissue>
    </source>
</reference>
<gene>
    <name evidence="4" type="ORF">POM88_020684</name>
</gene>
<feature type="domain" description="PGG" evidence="3">
    <location>
        <begin position="606"/>
        <end position="718"/>
    </location>
</feature>
<evidence type="ECO:0000256" key="1">
    <source>
        <dbReference type="SAM" id="MobiDB-lite"/>
    </source>
</evidence>
<dbReference type="SUPFAM" id="SSF48403">
    <property type="entry name" value="Ankyrin repeat"/>
    <property type="match status" value="1"/>
</dbReference>